<accession>A0AAJ2VAB8</accession>
<name>A0AAJ2VAB8_DELAC</name>
<evidence type="ECO:0000313" key="1">
    <source>
        <dbReference type="EMBL" id="MDX4957914.1"/>
    </source>
</evidence>
<gene>
    <name evidence="1" type="ORF">SGN30_31220</name>
</gene>
<organism evidence="1 2">
    <name type="scientific">Delftia acidovorans</name>
    <name type="common">Pseudomonas acidovorans</name>
    <name type="synonym">Comamonas acidovorans</name>
    <dbReference type="NCBI Taxonomy" id="80866"/>
    <lineage>
        <taxon>Bacteria</taxon>
        <taxon>Pseudomonadati</taxon>
        <taxon>Pseudomonadota</taxon>
        <taxon>Betaproteobacteria</taxon>
        <taxon>Burkholderiales</taxon>
        <taxon>Comamonadaceae</taxon>
        <taxon>Delftia</taxon>
    </lineage>
</organism>
<evidence type="ECO:0000313" key="2">
    <source>
        <dbReference type="Proteomes" id="UP001287445"/>
    </source>
</evidence>
<comment type="caution">
    <text evidence="1">The sequence shown here is derived from an EMBL/GenBank/DDBJ whole genome shotgun (WGS) entry which is preliminary data.</text>
</comment>
<dbReference type="EMBL" id="JAWWMZ010000022">
    <property type="protein sequence ID" value="MDX4957914.1"/>
    <property type="molecule type" value="Genomic_DNA"/>
</dbReference>
<protein>
    <submittedName>
        <fullName evidence="1">Uncharacterized protein</fullName>
    </submittedName>
</protein>
<sequence>MAKVTFTHQKSGREEVMHERYAKVLSKIGRGTYMTRDLRADVPVAPQLQSAPVPEPVGISGADDGLDALGKEELHVIAKQRGITVHHAAGADKVRAALREAAAQ</sequence>
<dbReference type="Proteomes" id="UP001287445">
    <property type="component" value="Unassembled WGS sequence"/>
</dbReference>
<dbReference type="RefSeq" id="WP_319076979.1">
    <property type="nucleotide sequence ID" value="NZ_JAWWMZ010000022.1"/>
</dbReference>
<reference evidence="1" key="1">
    <citation type="submission" date="2023-11" db="EMBL/GenBank/DDBJ databases">
        <title>Identification and selenium tolerance of Delftia acidovorans R3-25.</title>
        <authorList>
            <person name="Zhang S."/>
            <person name="Liu Y."/>
            <person name="Guo Y."/>
        </authorList>
    </citation>
    <scope>NUCLEOTIDE SEQUENCE</scope>
    <source>
        <strain evidence="1">R3-25</strain>
    </source>
</reference>
<proteinExistence type="predicted"/>
<dbReference type="AlphaFoldDB" id="A0AAJ2VAB8"/>